<protein>
    <recommendedName>
        <fullName evidence="3">DUF295 domain-containing protein</fullName>
    </recommendedName>
</protein>
<reference evidence="1" key="2">
    <citation type="submission" date="2018-08" db="UniProtKB">
        <authorList>
            <consortium name="EnsemblPlants"/>
        </authorList>
    </citation>
    <scope>IDENTIFICATION</scope>
    <source>
        <strain evidence="1">Yugu1</strain>
    </source>
</reference>
<proteinExistence type="predicted"/>
<evidence type="ECO:0008006" key="3">
    <source>
        <dbReference type="Google" id="ProtNLM"/>
    </source>
</evidence>
<dbReference type="InterPro" id="IPR050942">
    <property type="entry name" value="F-box_BR-signaling"/>
</dbReference>
<dbReference type="EnsemblPlants" id="KQK96733">
    <property type="protein sequence ID" value="KQK96733"/>
    <property type="gene ID" value="SETIT_012209mg"/>
</dbReference>
<dbReference type="Proteomes" id="UP000004995">
    <property type="component" value="Unassembled WGS sequence"/>
</dbReference>
<keyword evidence="2" id="KW-1185">Reference proteome</keyword>
<reference evidence="2" key="1">
    <citation type="journal article" date="2012" name="Nat. Biotechnol.">
        <title>Reference genome sequence of the model plant Setaria.</title>
        <authorList>
            <person name="Bennetzen J.L."/>
            <person name="Schmutz J."/>
            <person name="Wang H."/>
            <person name="Percifield R."/>
            <person name="Hawkins J."/>
            <person name="Pontaroli A.C."/>
            <person name="Estep M."/>
            <person name="Feng L."/>
            <person name="Vaughn J.N."/>
            <person name="Grimwood J."/>
            <person name="Jenkins J."/>
            <person name="Barry K."/>
            <person name="Lindquist E."/>
            <person name="Hellsten U."/>
            <person name="Deshpande S."/>
            <person name="Wang X."/>
            <person name="Wu X."/>
            <person name="Mitros T."/>
            <person name="Triplett J."/>
            <person name="Yang X."/>
            <person name="Ye C.Y."/>
            <person name="Mauro-Herrera M."/>
            <person name="Wang L."/>
            <person name="Li P."/>
            <person name="Sharma M."/>
            <person name="Sharma R."/>
            <person name="Ronald P.C."/>
            <person name="Panaud O."/>
            <person name="Kellogg E.A."/>
            <person name="Brutnell T.P."/>
            <person name="Doust A.N."/>
            <person name="Tuskan G.A."/>
            <person name="Rokhsar D."/>
            <person name="Devos K.M."/>
        </authorList>
    </citation>
    <scope>NUCLEOTIDE SEQUENCE [LARGE SCALE GENOMIC DNA]</scope>
    <source>
        <strain evidence="2">cv. Yugu1</strain>
    </source>
</reference>
<dbReference type="InParanoid" id="K3YDA5"/>
<dbReference type="HOGENOM" id="CLU_087757_0_0_1"/>
<evidence type="ECO:0000313" key="1">
    <source>
        <dbReference type="EnsemblPlants" id="KQK96733"/>
    </source>
</evidence>
<evidence type="ECO:0000313" key="2">
    <source>
        <dbReference type="Proteomes" id="UP000004995"/>
    </source>
</evidence>
<sequence length="277" mass="30983">MGPSWANLMPDLVVSIANKISDARDFIRFKAICKSWNCTRSGETYLFDPWILKSKHIGESRAVTFASIVDYRLFEVSFPALAGKRHRLIGCGGSGCLVAVDDRDESIVFLLNPLSHQEHIILPRLLAWCRMGSLDACILGLETPTSAESFLVLTNLWPLKSTPALGSLPICIWHLGSQFDWTTIPSEDFWCSSPEHMQIYLGHHLPAPPQNKIILFGPGKCIVVQEHAICGLSNLKGNHIYFLEPDRHDEESQYLLYQQGLRNVAGLNLVARNMDVA</sequence>
<dbReference type="AlphaFoldDB" id="K3YDA5"/>
<dbReference type="EMBL" id="AGNK02004245">
    <property type="status" value="NOT_ANNOTATED_CDS"/>
    <property type="molecule type" value="Genomic_DNA"/>
</dbReference>
<name>K3YDA5_SETIT</name>
<accession>K3YDA5</accession>
<dbReference type="PANTHER" id="PTHR44259:SF114">
    <property type="entry name" value="OS06G0707300 PROTEIN"/>
    <property type="match status" value="1"/>
</dbReference>
<organism evidence="1 2">
    <name type="scientific">Setaria italica</name>
    <name type="common">Foxtail millet</name>
    <name type="synonym">Panicum italicum</name>
    <dbReference type="NCBI Taxonomy" id="4555"/>
    <lineage>
        <taxon>Eukaryota</taxon>
        <taxon>Viridiplantae</taxon>
        <taxon>Streptophyta</taxon>
        <taxon>Embryophyta</taxon>
        <taxon>Tracheophyta</taxon>
        <taxon>Spermatophyta</taxon>
        <taxon>Magnoliopsida</taxon>
        <taxon>Liliopsida</taxon>
        <taxon>Poales</taxon>
        <taxon>Poaceae</taxon>
        <taxon>PACMAD clade</taxon>
        <taxon>Panicoideae</taxon>
        <taxon>Panicodae</taxon>
        <taxon>Paniceae</taxon>
        <taxon>Cenchrinae</taxon>
        <taxon>Setaria</taxon>
    </lineage>
</organism>
<dbReference type="Gramene" id="KQK96733">
    <property type="protein sequence ID" value="KQK96733"/>
    <property type="gene ID" value="SETIT_012209mg"/>
</dbReference>
<dbReference type="PANTHER" id="PTHR44259">
    <property type="entry name" value="OS07G0183000 PROTEIN-RELATED"/>
    <property type="match status" value="1"/>
</dbReference>